<organism evidence="2 3">
    <name type="scientific">Halorussus limi</name>
    <dbReference type="NCBI Taxonomy" id="2938695"/>
    <lineage>
        <taxon>Archaea</taxon>
        <taxon>Methanobacteriati</taxon>
        <taxon>Methanobacteriota</taxon>
        <taxon>Stenosarchaea group</taxon>
        <taxon>Halobacteria</taxon>
        <taxon>Halobacteriales</taxon>
        <taxon>Haladaptataceae</taxon>
        <taxon>Halorussus</taxon>
    </lineage>
</organism>
<dbReference type="GeneID" id="72184078"/>
<keyword evidence="1" id="KW-1133">Transmembrane helix</keyword>
<sequence>MRYPPNEDPRSDHSVRRTVAATVLTALLAPALVLFVSYPVTATGVAALGLAGLFAAKTAQRFRRTRRRENRTRNVCVDRIGVCVEV</sequence>
<evidence type="ECO:0000313" key="2">
    <source>
        <dbReference type="EMBL" id="UPV74989.1"/>
    </source>
</evidence>
<dbReference type="Proteomes" id="UP000830729">
    <property type="component" value="Chromosome"/>
</dbReference>
<feature type="transmembrane region" description="Helical" evidence="1">
    <location>
        <begin position="42"/>
        <end position="59"/>
    </location>
</feature>
<dbReference type="EMBL" id="CP096659">
    <property type="protein sequence ID" value="UPV74989.1"/>
    <property type="molecule type" value="Genomic_DNA"/>
</dbReference>
<accession>A0A8U0HVV9</accession>
<keyword evidence="3" id="KW-1185">Reference proteome</keyword>
<name>A0A8U0HVV9_9EURY</name>
<gene>
    <name evidence="2" type="ORF">M0R89_02725</name>
</gene>
<evidence type="ECO:0000256" key="1">
    <source>
        <dbReference type="SAM" id="Phobius"/>
    </source>
</evidence>
<keyword evidence="1" id="KW-0472">Membrane</keyword>
<proteinExistence type="predicted"/>
<protein>
    <submittedName>
        <fullName evidence="2">Uncharacterized protein</fullName>
    </submittedName>
</protein>
<reference evidence="2 3" key="1">
    <citation type="submission" date="2022-04" db="EMBL/GenBank/DDBJ databases">
        <title>Diverse halophilic archaea isolated from saline environments.</title>
        <authorList>
            <person name="Cui H.-L."/>
        </authorList>
    </citation>
    <scope>NUCLEOTIDE SEQUENCE [LARGE SCALE GENOMIC DNA]</scope>
    <source>
        <strain evidence="2 3">XZYJT49</strain>
    </source>
</reference>
<dbReference type="AlphaFoldDB" id="A0A8U0HVV9"/>
<evidence type="ECO:0000313" key="3">
    <source>
        <dbReference type="Proteomes" id="UP000830729"/>
    </source>
</evidence>
<dbReference type="KEGG" id="halx:M0R89_02725"/>
<dbReference type="RefSeq" id="WP_248651032.1">
    <property type="nucleotide sequence ID" value="NZ_CP096659.1"/>
</dbReference>
<keyword evidence="1" id="KW-0812">Transmembrane</keyword>